<dbReference type="EMBL" id="PJNW01000002">
    <property type="protein sequence ID" value="PKR90714.1"/>
    <property type="molecule type" value="Genomic_DNA"/>
</dbReference>
<dbReference type="Pfam" id="PF22638">
    <property type="entry name" value="FlgK_D1"/>
    <property type="match status" value="1"/>
</dbReference>
<keyword evidence="9" id="KW-0969">Cilium</keyword>
<reference evidence="9 10" key="1">
    <citation type="submission" date="2017-12" db="EMBL/GenBank/DDBJ databases">
        <title>Anaerobic carbon monoxide metabolism by Pleomorphomonas carboxyditropha sp. nov., a new mesophilic hydrogenogenic carboxidotroph.</title>
        <authorList>
            <person name="Esquivel-Elizondo S."/>
            <person name="Krajmalnik-Brown R."/>
        </authorList>
    </citation>
    <scope>NUCLEOTIDE SEQUENCE [LARGE SCALE GENOMIC DNA]</scope>
    <source>
        <strain evidence="9 10">R5-392</strain>
    </source>
</reference>
<evidence type="ECO:0000256" key="4">
    <source>
        <dbReference type="ARBA" id="ARBA00016244"/>
    </source>
</evidence>
<evidence type="ECO:0000256" key="2">
    <source>
        <dbReference type="ARBA" id="ARBA00004613"/>
    </source>
</evidence>
<evidence type="ECO:0000259" key="8">
    <source>
        <dbReference type="Pfam" id="PF22638"/>
    </source>
</evidence>
<dbReference type="PANTHER" id="PTHR30033:SF1">
    <property type="entry name" value="FLAGELLAR HOOK-ASSOCIATED PROTEIN 1"/>
    <property type="match status" value="1"/>
</dbReference>
<evidence type="ECO:0000313" key="9">
    <source>
        <dbReference type="EMBL" id="PKR90714.1"/>
    </source>
</evidence>
<proteinExistence type="inferred from homology"/>
<keyword evidence="9" id="KW-0966">Cell projection</keyword>
<name>A0A1I4QEK6_9HYPH</name>
<dbReference type="GO" id="GO:0005198">
    <property type="term" value="F:structural molecule activity"/>
    <property type="evidence" value="ECO:0007669"/>
    <property type="project" value="InterPro"/>
</dbReference>
<evidence type="ECO:0000256" key="1">
    <source>
        <dbReference type="ARBA" id="ARBA00004365"/>
    </source>
</evidence>
<dbReference type="PANTHER" id="PTHR30033">
    <property type="entry name" value="FLAGELLAR HOOK-ASSOCIATED PROTEIN 1"/>
    <property type="match status" value="1"/>
</dbReference>
<evidence type="ECO:0000256" key="5">
    <source>
        <dbReference type="ARBA" id="ARBA00022525"/>
    </source>
</evidence>
<dbReference type="InterPro" id="IPR010930">
    <property type="entry name" value="Flg_bb/hook_C_dom"/>
</dbReference>
<dbReference type="SUPFAM" id="SSF64518">
    <property type="entry name" value="Phase 1 flagellin"/>
    <property type="match status" value="1"/>
</dbReference>
<keyword evidence="5" id="KW-0964">Secreted</keyword>
<dbReference type="OrthoDB" id="7181295at2"/>
<sequence>MSLSMALNVANSSLQTSGVQTATTSRNIAGAKEASYSRKSAVVVTGTGGTVQVMSIQRATDAALYKTMLKATSASATQDALLDGLTKLSQTIGDPELDQSPAAKLGDLNDKLQQYAANPSNTILAQSVLSSASTLATTLNQATTTVQSTRALADADMATSVQRINDLLAKIDTLNTTIVHGTVTGADITDSLDSRDNLISQLSEEIGISVVARDNNDVAIYTDGGVTLFETHPREVSFQATNIFSASTVGNAVYVDGVAVVGGSSSMPSTTGRLAGLATLRDEVGVTYQSQLDEIARGLIEAFSETDPSGIGPDVPGLFTWPAGTIPATATIETGLAGLIKVNPAVDPSTGGNLDLIRDGITYDYNTTNEAGYATRLNAIVTELGEARVFDPDSGADPTNTLADYAASSASWLEFNRQQVDTSSTYQSTMLQRASEALSNTTGVNLDDELSKQLEIERTYAASAKLISAVDQMLQDLLNAV</sequence>
<evidence type="ECO:0000256" key="3">
    <source>
        <dbReference type="ARBA" id="ARBA00009677"/>
    </source>
</evidence>
<dbReference type="GO" id="GO:0009424">
    <property type="term" value="C:bacterial-type flagellum hook"/>
    <property type="evidence" value="ECO:0007669"/>
    <property type="project" value="InterPro"/>
</dbReference>
<evidence type="ECO:0000256" key="6">
    <source>
        <dbReference type="ARBA" id="ARBA00023143"/>
    </source>
</evidence>
<evidence type="ECO:0000259" key="7">
    <source>
        <dbReference type="Pfam" id="PF06429"/>
    </source>
</evidence>
<dbReference type="InterPro" id="IPR053927">
    <property type="entry name" value="FlgK_helical"/>
</dbReference>
<accession>A0A1I4QEK6</accession>
<dbReference type="Pfam" id="PF06429">
    <property type="entry name" value="Flg_bbr_C"/>
    <property type="match status" value="1"/>
</dbReference>
<feature type="domain" description="Flagellar basal-body/hook protein C-terminal" evidence="7">
    <location>
        <begin position="441"/>
        <end position="479"/>
    </location>
</feature>
<comment type="similarity">
    <text evidence="3">Belongs to the flagella basal body rod proteins family.</text>
</comment>
<dbReference type="GO" id="GO:0005576">
    <property type="term" value="C:extracellular region"/>
    <property type="evidence" value="ECO:0007669"/>
    <property type="project" value="UniProtKB-SubCell"/>
</dbReference>
<comment type="subcellular location">
    <subcellularLocation>
        <location evidence="1">Bacterial flagellum</location>
    </subcellularLocation>
    <subcellularLocation>
        <location evidence="2">Secreted</location>
    </subcellularLocation>
</comment>
<evidence type="ECO:0000313" key="10">
    <source>
        <dbReference type="Proteomes" id="UP000233491"/>
    </source>
</evidence>
<dbReference type="AlphaFoldDB" id="A0A1I4QEK6"/>
<dbReference type="Proteomes" id="UP000233491">
    <property type="component" value="Unassembled WGS sequence"/>
</dbReference>
<keyword evidence="6" id="KW-0975">Bacterial flagellum</keyword>
<dbReference type="GO" id="GO:0044780">
    <property type="term" value="P:bacterial-type flagellum assembly"/>
    <property type="evidence" value="ECO:0007669"/>
    <property type="project" value="InterPro"/>
</dbReference>
<feature type="domain" description="Flagellar hook-associated protein FlgK helical" evidence="8">
    <location>
        <begin position="99"/>
        <end position="311"/>
    </location>
</feature>
<dbReference type="NCBIfam" id="TIGR02492">
    <property type="entry name" value="flgK_ends"/>
    <property type="match status" value="1"/>
</dbReference>
<organism evidence="9 10">
    <name type="scientific">Pleomorphomonas diazotrophica</name>
    <dbReference type="NCBI Taxonomy" id="1166257"/>
    <lineage>
        <taxon>Bacteria</taxon>
        <taxon>Pseudomonadati</taxon>
        <taxon>Pseudomonadota</taxon>
        <taxon>Alphaproteobacteria</taxon>
        <taxon>Hyphomicrobiales</taxon>
        <taxon>Pleomorphomonadaceae</taxon>
        <taxon>Pleomorphomonas</taxon>
    </lineage>
</organism>
<gene>
    <name evidence="9" type="ORF">CXZ10_04980</name>
</gene>
<keyword evidence="9" id="KW-0282">Flagellum</keyword>
<keyword evidence="10" id="KW-1185">Reference proteome</keyword>
<dbReference type="InterPro" id="IPR002371">
    <property type="entry name" value="FlgK"/>
</dbReference>
<comment type="caution">
    <text evidence="9">The sequence shown here is derived from an EMBL/GenBank/DDBJ whole genome shotgun (WGS) entry which is preliminary data.</text>
</comment>
<protein>
    <recommendedName>
        <fullName evidence="4">Flagellar hook-associated protein 1</fullName>
    </recommendedName>
</protein>
<dbReference type="RefSeq" id="WP_101287977.1">
    <property type="nucleotide sequence ID" value="NZ_FOUQ01000001.1"/>
</dbReference>